<reference evidence="5 6" key="1">
    <citation type="submission" date="2019-07" db="EMBL/GenBank/DDBJ databases">
        <title>Whole genome shotgun sequence of Marinococcus halophilus NBRC 102359.</title>
        <authorList>
            <person name="Hosoyama A."/>
            <person name="Uohara A."/>
            <person name="Ohji S."/>
            <person name="Ichikawa N."/>
        </authorList>
    </citation>
    <scope>NUCLEOTIDE SEQUENCE [LARGE SCALE GENOMIC DNA]</scope>
    <source>
        <strain evidence="5 6">NBRC 102359</strain>
    </source>
</reference>
<dbReference type="InterPro" id="IPR005486">
    <property type="entry name" value="Glucokinase_regulatory_CS"/>
</dbReference>
<comment type="function">
    <text evidence="3">Specifically catalyzes the cleavage of the D-lactyl ether substituent of MurNAc 6-phosphate, producing GlcNAc 6-phosphate and D-lactate.</text>
</comment>
<proteinExistence type="inferred from homology"/>
<keyword evidence="1 3" id="KW-0456">Lyase</keyword>
<dbReference type="NCBIfam" id="NF009222">
    <property type="entry name" value="PRK12570.1"/>
    <property type="match status" value="1"/>
</dbReference>
<dbReference type="HAMAP" id="MF_00068">
    <property type="entry name" value="MurQ"/>
    <property type="match status" value="1"/>
</dbReference>
<keyword evidence="6" id="KW-1185">Reference proteome</keyword>
<comment type="subunit">
    <text evidence="3">Homodimer.</text>
</comment>
<dbReference type="PANTHER" id="PTHR10088:SF4">
    <property type="entry name" value="GLUCOKINASE REGULATORY PROTEIN"/>
    <property type="match status" value="1"/>
</dbReference>
<dbReference type="GO" id="GO:0016835">
    <property type="term" value="F:carbon-oxygen lyase activity"/>
    <property type="evidence" value="ECO:0007669"/>
    <property type="project" value="UniProtKB-UniRule"/>
</dbReference>
<comment type="catalytic activity">
    <reaction evidence="3">
        <text>N-acetyl-D-muramate 6-phosphate + H2O = N-acetyl-D-glucosamine 6-phosphate + (R)-lactate</text>
        <dbReference type="Rhea" id="RHEA:26410"/>
        <dbReference type="ChEBI" id="CHEBI:15377"/>
        <dbReference type="ChEBI" id="CHEBI:16004"/>
        <dbReference type="ChEBI" id="CHEBI:57513"/>
        <dbReference type="ChEBI" id="CHEBI:58722"/>
        <dbReference type="EC" id="4.2.1.126"/>
    </reaction>
</comment>
<comment type="miscellaneous">
    <text evidence="3">A lyase-type mechanism (elimination/hydration) is suggested for the cleavage of the lactyl ether bond of MurNAc 6-phosphate, with the formation of an alpha,beta-unsaturated aldehyde intermediate with (E)-stereochemistry, followed by the syn addition of water to give product.</text>
</comment>
<evidence type="ECO:0000259" key="4">
    <source>
        <dbReference type="PROSITE" id="PS51464"/>
    </source>
</evidence>
<dbReference type="Gene3D" id="1.10.8.1080">
    <property type="match status" value="1"/>
</dbReference>
<dbReference type="RefSeq" id="WP_094909095.1">
    <property type="nucleotide sequence ID" value="NZ_BJUN01000033.1"/>
</dbReference>
<evidence type="ECO:0000313" key="6">
    <source>
        <dbReference type="Proteomes" id="UP000321051"/>
    </source>
</evidence>
<dbReference type="InterPro" id="IPR001347">
    <property type="entry name" value="SIS_dom"/>
</dbReference>
<dbReference type="EMBL" id="BJUN01000033">
    <property type="protein sequence ID" value="GEK60179.1"/>
    <property type="molecule type" value="Genomic_DNA"/>
</dbReference>
<dbReference type="Proteomes" id="UP000321051">
    <property type="component" value="Unassembled WGS sequence"/>
</dbReference>
<protein>
    <recommendedName>
        <fullName evidence="3">N-acetylmuramic acid 6-phosphate etherase</fullName>
        <shortName evidence="3">MurNAc-6-P etherase</shortName>
        <ecNumber evidence="3">4.2.1.126</ecNumber>
    </recommendedName>
    <alternativeName>
        <fullName evidence="3">N-acetylmuramic acid 6-phosphate hydrolase</fullName>
    </alternativeName>
    <alternativeName>
        <fullName evidence="3">N-acetylmuramic acid 6-phosphate lyase</fullName>
    </alternativeName>
</protein>
<dbReference type="InterPro" id="IPR005488">
    <property type="entry name" value="Etherase_MurQ"/>
</dbReference>
<dbReference type="NCBIfam" id="NF003915">
    <property type="entry name" value="PRK05441.1"/>
    <property type="match status" value="1"/>
</dbReference>
<evidence type="ECO:0000256" key="1">
    <source>
        <dbReference type="ARBA" id="ARBA00023239"/>
    </source>
</evidence>
<dbReference type="InterPro" id="IPR040190">
    <property type="entry name" value="MURQ/GCKR"/>
</dbReference>
<comment type="pathway">
    <text evidence="3">Amino-sugar metabolism; N-acetylmuramate degradation.</text>
</comment>
<name>A0A510Y9Y8_MARHA</name>
<accession>A0A510Y9Y8</accession>
<dbReference type="GO" id="GO:0009254">
    <property type="term" value="P:peptidoglycan turnover"/>
    <property type="evidence" value="ECO:0007669"/>
    <property type="project" value="TreeGrafter"/>
</dbReference>
<dbReference type="FunFam" id="3.40.50.10490:FF:000014">
    <property type="entry name" value="N-acetylmuramic acid 6-phosphate etherase"/>
    <property type="match status" value="1"/>
</dbReference>
<dbReference type="OrthoDB" id="9813395at2"/>
<dbReference type="InterPro" id="IPR046348">
    <property type="entry name" value="SIS_dom_sf"/>
</dbReference>
<dbReference type="Gene3D" id="3.40.50.10490">
    <property type="entry name" value="Glucose-6-phosphate isomerase like protein, domain 1"/>
    <property type="match status" value="1"/>
</dbReference>
<sequence>MKNIDTEKRNPKTTNIDNLPTNKMLELINNEDQTVPLAIADIIPIIAESVDRITSSMNKGGRLLYVGAGTSGRLGVLDAVECPPTFNAEPSNVLGVIAGGEKAIFQAAEGAEDDIEAGRKDIQNLNVNKNDTIVGIAASGRTPYTIGALEAAKENSAHTIALVCSYGSPLAETADTALEVNTGPEAITGSTRMKAGTAQKLILNMLSTGTMIRQGKVYGNLMVDLQPSNIKLRERALSIIIEATGCSESEAIDALENYKEVKPAIVSLLTSLQGNEVANALLRHRGRIQDILNGYPSADTLNKS</sequence>
<dbReference type="SUPFAM" id="SSF53697">
    <property type="entry name" value="SIS domain"/>
    <property type="match status" value="1"/>
</dbReference>
<gene>
    <name evidence="3 5" type="primary">murQ</name>
    <name evidence="5" type="ORF">MHA01_30840</name>
</gene>
<dbReference type="UniPathway" id="UPA00342"/>
<dbReference type="CDD" id="cd05007">
    <property type="entry name" value="SIS_Etherase"/>
    <property type="match status" value="1"/>
</dbReference>
<dbReference type="AlphaFoldDB" id="A0A510Y9Y8"/>
<feature type="active site" description="Proton donor" evidence="3">
    <location>
        <position position="81"/>
    </location>
</feature>
<evidence type="ECO:0000256" key="2">
    <source>
        <dbReference type="ARBA" id="ARBA00023277"/>
    </source>
</evidence>
<dbReference type="GO" id="GO:0046348">
    <property type="term" value="P:amino sugar catabolic process"/>
    <property type="evidence" value="ECO:0007669"/>
    <property type="project" value="InterPro"/>
</dbReference>
<feature type="domain" description="SIS" evidence="4">
    <location>
        <begin position="53"/>
        <end position="216"/>
    </location>
</feature>
<dbReference type="PROSITE" id="PS01272">
    <property type="entry name" value="GCKR"/>
    <property type="match status" value="1"/>
</dbReference>
<comment type="caution">
    <text evidence="5">The sequence shown here is derived from an EMBL/GenBank/DDBJ whole genome shotgun (WGS) entry which is preliminary data.</text>
</comment>
<dbReference type="NCBIfam" id="TIGR00274">
    <property type="entry name" value="N-acetylmuramic acid 6-phosphate etherase"/>
    <property type="match status" value="1"/>
</dbReference>
<evidence type="ECO:0000256" key="3">
    <source>
        <dbReference type="HAMAP-Rule" id="MF_00068"/>
    </source>
</evidence>
<dbReference type="GO" id="GO:0016803">
    <property type="term" value="F:ether hydrolase activity"/>
    <property type="evidence" value="ECO:0007669"/>
    <property type="project" value="TreeGrafter"/>
</dbReference>
<dbReference type="Pfam" id="PF22645">
    <property type="entry name" value="GKRP_SIS_N"/>
    <property type="match status" value="1"/>
</dbReference>
<dbReference type="EC" id="4.2.1.126" evidence="3"/>
<dbReference type="PROSITE" id="PS51464">
    <property type="entry name" value="SIS"/>
    <property type="match status" value="1"/>
</dbReference>
<feature type="active site" evidence="3">
    <location>
        <position position="112"/>
    </location>
</feature>
<organism evidence="5 6">
    <name type="scientific">Marinococcus halophilus</name>
    <dbReference type="NCBI Taxonomy" id="1371"/>
    <lineage>
        <taxon>Bacteria</taxon>
        <taxon>Bacillati</taxon>
        <taxon>Bacillota</taxon>
        <taxon>Bacilli</taxon>
        <taxon>Bacillales</taxon>
        <taxon>Bacillaceae</taxon>
        <taxon>Marinococcus</taxon>
    </lineage>
</organism>
<dbReference type="PANTHER" id="PTHR10088">
    <property type="entry name" value="GLUCOKINASE REGULATORY PROTEIN"/>
    <property type="match status" value="1"/>
</dbReference>
<dbReference type="GO" id="GO:0097367">
    <property type="term" value="F:carbohydrate derivative binding"/>
    <property type="evidence" value="ECO:0007669"/>
    <property type="project" value="InterPro"/>
</dbReference>
<evidence type="ECO:0000313" key="5">
    <source>
        <dbReference type="EMBL" id="GEK60179.1"/>
    </source>
</evidence>
<comment type="similarity">
    <text evidence="3">Belongs to the GCKR-like family. MurNAc-6-P etherase subfamily.</text>
</comment>
<keyword evidence="2 3" id="KW-0119">Carbohydrate metabolism</keyword>
<dbReference type="GO" id="GO:0097173">
    <property type="term" value="P:N-acetylmuramic acid catabolic process"/>
    <property type="evidence" value="ECO:0007669"/>
    <property type="project" value="UniProtKB-UniPathway"/>
</dbReference>